<accession>A0A835N2W7</accession>
<reference evidence="1 2" key="1">
    <citation type="submission" date="2020-10" db="EMBL/GenBank/DDBJ databases">
        <title>Plant Genome Project.</title>
        <authorList>
            <person name="Zhang R.-G."/>
        </authorList>
    </citation>
    <scope>NUCLEOTIDE SEQUENCE [LARGE SCALE GENOMIC DNA]</scope>
    <source>
        <strain evidence="1">FAFU-HL-1</strain>
        <tissue evidence="1">Leaf</tissue>
    </source>
</reference>
<evidence type="ECO:0000313" key="2">
    <source>
        <dbReference type="Proteomes" id="UP000657918"/>
    </source>
</evidence>
<dbReference type="AlphaFoldDB" id="A0A835N2W7"/>
<sequence length="113" mass="13032">MTDHKHQQLDLWSALQMFLDHIPIIYTLVVELKNENSNMSGAPITNVTNPDMFIERFLDRYVGLMNFSSMECEKAHILTRGADSDENGKSCILACLKIVFKKDKPRYPLLIMQ</sequence>
<protein>
    <submittedName>
        <fullName evidence="1">Uncharacterized protein</fullName>
    </submittedName>
</protein>
<evidence type="ECO:0000313" key="1">
    <source>
        <dbReference type="EMBL" id="KAF9684381.1"/>
    </source>
</evidence>
<keyword evidence="2" id="KW-1185">Reference proteome</keyword>
<dbReference type="EMBL" id="JADGMS010000004">
    <property type="protein sequence ID" value="KAF9684381.1"/>
    <property type="molecule type" value="Genomic_DNA"/>
</dbReference>
<proteinExistence type="predicted"/>
<dbReference type="Proteomes" id="UP000657918">
    <property type="component" value="Chromosome 4"/>
</dbReference>
<dbReference type="OrthoDB" id="449052at2759"/>
<gene>
    <name evidence="1" type="ORF">SADUNF_Sadunf04G0112400</name>
</gene>
<comment type="caution">
    <text evidence="1">The sequence shown here is derived from an EMBL/GenBank/DDBJ whole genome shotgun (WGS) entry which is preliminary data.</text>
</comment>
<name>A0A835N2W7_9ROSI</name>
<organism evidence="1 2">
    <name type="scientific">Salix dunnii</name>
    <dbReference type="NCBI Taxonomy" id="1413687"/>
    <lineage>
        <taxon>Eukaryota</taxon>
        <taxon>Viridiplantae</taxon>
        <taxon>Streptophyta</taxon>
        <taxon>Embryophyta</taxon>
        <taxon>Tracheophyta</taxon>
        <taxon>Spermatophyta</taxon>
        <taxon>Magnoliopsida</taxon>
        <taxon>eudicotyledons</taxon>
        <taxon>Gunneridae</taxon>
        <taxon>Pentapetalae</taxon>
        <taxon>rosids</taxon>
        <taxon>fabids</taxon>
        <taxon>Malpighiales</taxon>
        <taxon>Salicaceae</taxon>
        <taxon>Saliceae</taxon>
        <taxon>Salix</taxon>
    </lineage>
</organism>